<proteinExistence type="predicted"/>
<dbReference type="GO" id="GO:0004540">
    <property type="term" value="F:RNA nuclease activity"/>
    <property type="evidence" value="ECO:0007669"/>
    <property type="project" value="InterPro"/>
</dbReference>
<feature type="domain" description="NYN" evidence="2">
    <location>
        <begin position="6"/>
        <end position="145"/>
    </location>
</feature>
<dbReference type="OrthoDB" id="549353at2759"/>
<evidence type="ECO:0000256" key="1">
    <source>
        <dbReference type="SAM" id="MobiDB-lite"/>
    </source>
</evidence>
<accession>A0A8H5M5E7</accession>
<feature type="compositionally biased region" description="Basic and acidic residues" evidence="1">
    <location>
        <begin position="301"/>
        <end position="316"/>
    </location>
</feature>
<dbReference type="GO" id="GO:1905762">
    <property type="term" value="F:CCR4-NOT complex binding"/>
    <property type="evidence" value="ECO:0007669"/>
    <property type="project" value="TreeGrafter"/>
</dbReference>
<dbReference type="CDD" id="cd10910">
    <property type="entry name" value="PIN_limkain_b1_N_like"/>
    <property type="match status" value="1"/>
</dbReference>
<dbReference type="Gene3D" id="3.40.50.1010">
    <property type="entry name" value="5'-nuclease"/>
    <property type="match status" value="1"/>
</dbReference>
<dbReference type="PANTHER" id="PTHR14379:SF3">
    <property type="entry name" value="MEIOSIS REGULATOR AND MRNA STABILITY FACTOR 1"/>
    <property type="match status" value="1"/>
</dbReference>
<dbReference type="Proteomes" id="UP000565441">
    <property type="component" value="Unassembled WGS sequence"/>
</dbReference>
<feature type="compositionally biased region" description="Polar residues" evidence="1">
    <location>
        <begin position="273"/>
        <end position="282"/>
    </location>
</feature>
<dbReference type="GO" id="GO:0010468">
    <property type="term" value="P:regulation of gene expression"/>
    <property type="evidence" value="ECO:0007669"/>
    <property type="project" value="InterPro"/>
</dbReference>
<name>A0A8H5M5E7_9AGAR</name>
<comment type="caution">
    <text evidence="3">The sequence shown here is derived from an EMBL/GenBank/DDBJ whole genome shotgun (WGS) entry which is preliminary data.</text>
</comment>
<evidence type="ECO:0000259" key="2">
    <source>
        <dbReference type="Pfam" id="PF01936"/>
    </source>
</evidence>
<keyword evidence="4" id="KW-1185">Reference proteome</keyword>
<dbReference type="AlphaFoldDB" id="A0A8H5M5E7"/>
<gene>
    <name evidence="3" type="ORF">D9615_008342</name>
</gene>
<dbReference type="Pfam" id="PF01936">
    <property type="entry name" value="NYN"/>
    <property type="match status" value="1"/>
</dbReference>
<dbReference type="InterPro" id="IPR021139">
    <property type="entry name" value="NYN"/>
</dbReference>
<dbReference type="InterPro" id="IPR024768">
    <property type="entry name" value="Marf1"/>
</dbReference>
<evidence type="ECO:0000313" key="4">
    <source>
        <dbReference type="Proteomes" id="UP000565441"/>
    </source>
</evidence>
<dbReference type="EMBL" id="JAACJP010000011">
    <property type="protein sequence ID" value="KAF5381354.1"/>
    <property type="molecule type" value="Genomic_DNA"/>
</dbReference>
<dbReference type="PANTHER" id="PTHR14379">
    <property type="entry name" value="LIMKAIN B LKAP"/>
    <property type="match status" value="1"/>
</dbReference>
<organism evidence="3 4">
    <name type="scientific">Tricholomella constricta</name>
    <dbReference type="NCBI Taxonomy" id="117010"/>
    <lineage>
        <taxon>Eukaryota</taxon>
        <taxon>Fungi</taxon>
        <taxon>Dikarya</taxon>
        <taxon>Basidiomycota</taxon>
        <taxon>Agaricomycotina</taxon>
        <taxon>Agaricomycetes</taxon>
        <taxon>Agaricomycetidae</taxon>
        <taxon>Agaricales</taxon>
        <taxon>Tricholomatineae</taxon>
        <taxon>Lyophyllaceae</taxon>
        <taxon>Tricholomella</taxon>
    </lineage>
</organism>
<protein>
    <recommendedName>
        <fullName evidence="2">NYN domain-containing protein</fullName>
    </recommendedName>
</protein>
<feature type="region of interest" description="Disordered" evidence="1">
    <location>
        <begin position="273"/>
        <end position="344"/>
    </location>
</feature>
<sequence length="438" mass="47355">MHNESVAIFWHYDSCNLEATPNITGYEIVKKLTRIAHKLGAIKLFKAYLDKTDAAASLNSSLLMSELHSSGVSLIDCPFGESKVGTMLTDIFTYALDNPAPSNIIIIAGGRDFAYAASILQFRQYSVTIISPDRTSRKAQASTFLDWATDILELDSHSATSEAAVWVEERFENHQSTIVSHYGSDRPQTNREAARKLSGTLSNKNNIAVECRSTSSQACSIPSRDTSVVDVKDSVPEAGSSAQTKTLAQHPTFIVYPTETSAYVSLETVHQLSSSGDNNVTPLSLPRASTPLHPSLAHTSSSEDPKAPVTAKHEVSTEFQPPRLASPIPVSSASPAMDLEASTETPPIPKIVPAQFQVLVQHLQHYLSLGDKCPLRSAFAVGLVSRNSRVYKDAGVKTFAAYTAQAQKAGIVDLGGADGNAWIALRPEWRDAKVQSEN</sequence>
<reference evidence="3 4" key="1">
    <citation type="journal article" date="2020" name="ISME J.">
        <title>Uncovering the hidden diversity of litter-decomposition mechanisms in mushroom-forming fungi.</title>
        <authorList>
            <person name="Floudas D."/>
            <person name="Bentzer J."/>
            <person name="Ahren D."/>
            <person name="Johansson T."/>
            <person name="Persson P."/>
            <person name="Tunlid A."/>
        </authorList>
    </citation>
    <scope>NUCLEOTIDE SEQUENCE [LARGE SCALE GENOMIC DNA]</scope>
    <source>
        <strain evidence="3 4">CBS 661.87</strain>
    </source>
</reference>
<evidence type="ECO:0000313" key="3">
    <source>
        <dbReference type="EMBL" id="KAF5381354.1"/>
    </source>
</evidence>
<feature type="compositionally biased region" description="Low complexity" evidence="1">
    <location>
        <begin position="325"/>
        <end position="336"/>
    </location>
</feature>
<dbReference type="GO" id="GO:0005777">
    <property type="term" value="C:peroxisome"/>
    <property type="evidence" value="ECO:0007669"/>
    <property type="project" value="InterPro"/>
</dbReference>